<organism evidence="1 2">
    <name type="scientific">Arctium lappa</name>
    <name type="common">Greater burdock</name>
    <name type="synonym">Lappa major</name>
    <dbReference type="NCBI Taxonomy" id="4217"/>
    <lineage>
        <taxon>Eukaryota</taxon>
        <taxon>Viridiplantae</taxon>
        <taxon>Streptophyta</taxon>
        <taxon>Embryophyta</taxon>
        <taxon>Tracheophyta</taxon>
        <taxon>Spermatophyta</taxon>
        <taxon>Magnoliopsida</taxon>
        <taxon>eudicotyledons</taxon>
        <taxon>Gunneridae</taxon>
        <taxon>Pentapetalae</taxon>
        <taxon>asterids</taxon>
        <taxon>campanulids</taxon>
        <taxon>Asterales</taxon>
        <taxon>Asteraceae</taxon>
        <taxon>Carduoideae</taxon>
        <taxon>Cardueae</taxon>
        <taxon>Arctiinae</taxon>
        <taxon>Arctium</taxon>
    </lineage>
</organism>
<accession>A0ACB8YIN8</accession>
<keyword evidence="2" id="KW-1185">Reference proteome</keyword>
<comment type="caution">
    <text evidence="1">The sequence shown here is derived from an EMBL/GenBank/DDBJ whole genome shotgun (WGS) entry which is preliminary data.</text>
</comment>
<gene>
    <name evidence="1" type="ORF">L6452_34186</name>
</gene>
<evidence type="ECO:0000313" key="1">
    <source>
        <dbReference type="EMBL" id="KAI3684956.1"/>
    </source>
</evidence>
<dbReference type="EMBL" id="CM042058">
    <property type="protein sequence ID" value="KAI3684956.1"/>
    <property type="molecule type" value="Genomic_DNA"/>
</dbReference>
<reference evidence="2" key="1">
    <citation type="journal article" date="2022" name="Mol. Ecol. Resour.">
        <title>The genomes of chicory, endive, great burdock and yacon provide insights into Asteraceae palaeo-polyploidization history and plant inulin production.</title>
        <authorList>
            <person name="Fan W."/>
            <person name="Wang S."/>
            <person name="Wang H."/>
            <person name="Wang A."/>
            <person name="Jiang F."/>
            <person name="Liu H."/>
            <person name="Zhao H."/>
            <person name="Xu D."/>
            <person name="Zhang Y."/>
        </authorList>
    </citation>
    <scope>NUCLEOTIDE SEQUENCE [LARGE SCALE GENOMIC DNA]</scope>
    <source>
        <strain evidence="2">cv. Niubang</strain>
    </source>
</reference>
<name>A0ACB8YIN8_ARCLA</name>
<sequence>MQSWNDQKSFCEVVKEGSGRPVVEDRIIKKVDAGEEEEKGQPLFWDDCEVSSEEEGDDSSIPSESLEKVEDDEEWTSKRIINGTESHRETGPTMEHQQEEDHKSLSANSKSLLAYEETFGSSTENEETCATTFGEEGNHEVKQVKVGPNSEQGPKESYG</sequence>
<dbReference type="Proteomes" id="UP001055879">
    <property type="component" value="Linkage Group LG12"/>
</dbReference>
<protein>
    <submittedName>
        <fullName evidence="1">Uncharacterized protein</fullName>
    </submittedName>
</protein>
<evidence type="ECO:0000313" key="2">
    <source>
        <dbReference type="Proteomes" id="UP001055879"/>
    </source>
</evidence>
<reference evidence="1 2" key="2">
    <citation type="journal article" date="2022" name="Mol. Ecol. Resour.">
        <title>The genomes of chicory, endive, great burdock and yacon provide insights into Asteraceae paleo-polyploidization history and plant inulin production.</title>
        <authorList>
            <person name="Fan W."/>
            <person name="Wang S."/>
            <person name="Wang H."/>
            <person name="Wang A."/>
            <person name="Jiang F."/>
            <person name="Liu H."/>
            <person name="Zhao H."/>
            <person name="Xu D."/>
            <person name="Zhang Y."/>
        </authorList>
    </citation>
    <scope>NUCLEOTIDE SEQUENCE [LARGE SCALE GENOMIC DNA]</scope>
    <source>
        <strain evidence="2">cv. Niubang</strain>
    </source>
</reference>
<proteinExistence type="predicted"/>